<feature type="transmembrane region" description="Helical" evidence="1">
    <location>
        <begin position="12"/>
        <end position="34"/>
    </location>
</feature>
<organism evidence="2 3">
    <name type="scientific">Idiomarina xiamenensis 10-D-4</name>
    <dbReference type="NCBI Taxonomy" id="740709"/>
    <lineage>
        <taxon>Bacteria</taxon>
        <taxon>Pseudomonadati</taxon>
        <taxon>Pseudomonadota</taxon>
        <taxon>Gammaproteobacteria</taxon>
        <taxon>Alteromonadales</taxon>
        <taxon>Idiomarinaceae</taxon>
        <taxon>Idiomarina</taxon>
    </lineage>
</organism>
<name>K2KDP2_9GAMM</name>
<dbReference type="Pfam" id="PF10975">
    <property type="entry name" value="DUF2802"/>
    <property type="match status" value="1"/>
</dbReference>
<dbReference type="EMBL" id="AMRG01000016">
    <property type="protein sequence ID" value="EKE80814.1"/>
    <property type="molecule type" value="Genomic_DNA"/>
</dbReference>
<gene>
    <name evidence="2" type="ORF">A10D4_11389</name>
</gene>
<evidence type="ECO:0000256" key="1">
    <source>
        <dbReference type="SAM" id="Phobius"/>
    </source>
</evidence>
<dbReference type="STRING" id="740709.A10D4_11389"/>
<comment type="caution">
    <text evidence="2">The sequence shown here is derived from an EMBL/GenBank/DDBJ whole genome shotgun (WGS) entry which is preliminary data.</text>
</comment>
<dbReference type="InterPro" id="IPR021244">
    <property type="entry name" value="DUF2802"/>
</dbReference>
<keyword evidence="1" id="KW-0812">Transmembrane</keyword>
<evidence type="ECO:0000313" key="3">
    <source>
        <dbReference type="Proteomes" id="UP000014115"/>
    </source>
</evidence>
<dbReference type="eggNOG" id="ENOG5032YKY">
    <property type="taxonomic scope" value="Bacteria"/>
</dbReference>
<evidence type="ECO:0000313" key="2">
    <source>
        <dbReference type="EMBL" id="EKE80814.1"/>
    </source>
</evidence>
<dbReference type="AlphaFoldDB" id="K2KDP2"/>
<reference evidence="2 3" key="1">
    <citation type="journal article" date="2012" name="J. Bacteriol.">
        <title>Genome Sequence of Idiomarina xiamenensis Type Strain 10-D-4.</title>
        <authorList>
            <person name="Lai Q."/>
            <person name="Wang L."/>
            <person name="Wang W."/>
            <person name="Shao Z."/>
        </authorList>
    </citation>
    <scope>NUCLEOTIDE SEQUENCE [LARGE SCALE GENOMIC DNA]</scope>
    <source>
        <strain evidence="2 3">10-D-4</strain>
    </source>
</reference>
<evidence type="ECO:0008006" key="4">
    <source>
        <dbReference type="Google" id="ProtNLM"/>
    </source>
</evidence>
<dbReference type="Proteomes" id="UP000014115">
    <property type="component" value="Unassembled WGS sequence"/>
</dbReference>
<proteinExistence type="predicted"/>
<keyword evidence="3" id="KW-1185">Reference proteome</keyword>
<dbReference type="PATRIC" id="fig|740709.3.peg.2301"/>
<keyword evidence="1" id="KW-1133">Transmembrane helix</keyword>
<sequence>MTDLSQAPMWNNVALIIAVAAVVIVLGVAVMVMLRLQQQQRLLLQQQARLQIVTKAAHEVLRLRDELGALKSSTLGVNAEMQALQEKLFGVEQRVQDVAEQDPGGKLYQRAAKLVSQGADVEELMSECELPRAEAELLLSLHRPKAD</sequence>
<keyword evidence="1" id="KW-0472">Membrane</keyword>
<accession>K2KDP2</accession>
<protein>
    <recommendedName>
        <fullName evidence="4">DNA repair ATPase</fullName>
    </recommendedName>
</protein>
<dbReference type="RefSeq" id="WP_008489640.1">
    <property type="nucleotide sequence ID" value="NZ_AMRG01000016.1"/>
</dbReference>